<protein>
    <submittedName>
        <fullName evidence="3">Glycosyltransferase family 2 protein</fullName>
    </submittedName>
</protein>
<dbReference type="InterPro" id="IPR050256">
    <property type="entry name" value="Glycosyltransferase_2"/>
</dbReference>
<dbReference type="RefSeq" id="WP_271434406.1">
    <property type="nucleotide sequence ID" value="NZ_CP073355.1"/>
</dbReference>
<evidence type="ECO:0000313" key="4">
    <source>
        <dbReference type="Proteomes" id="UP001056539"/>
    </source>
</evidence>
<dbReference type="AlphaFoldDB" id="A0AAX3BB74"/>
<dbReference type="Pfam" id="PF00535">
    <property type="entry name" value="Glycos_transf_2"/>
    <property type="match status" value="1"/>
</dbReference>
<feature type="transmembrane region" description="Helical" evidence="1">
    <location>
        <begin position="491"/>
        <end position="509"/>
    </location>
</feature>
<proteinExistence type="predicted"/>
<reference evidence="3" key="2">
    <citation type="submission" date="2022-06" db="EMBL/GenBank/DDBJ databases">
        <title>Thermospira aquatica gen. nov., sp. nov.</title>
        <authorList>
            <person name="Ben Ali Gam Z."/>
            <person name="Labat M."/>
        </authorList>
    </citation>
    <scope>NUCLEOTIDE SEQUENCE</scope>
    <source>
        <strain evidence="3">F1F22</strain>
    </source>
</reference>
<feature type="transmembrane region" description="Helical" evidence="1">
    <location>
        <begin position="546"/>
        <end position="564"/>
    </location>
</feature>
<dbReference type="EMBL" id="CP073355">
    <property type="protein sequence ID" value="URA09279.1"/>
    <property type="molecule type" value="Genomic_DNA"/>
</dbReference>
<evidence type="ECO:0000256" key="1">
    <source>
        <dbReference type="SAM" id="Phobius"/>
    </source>
</evidence>
<dbReference type="Proteomes" id="UP001056539">
    <property type="component" value="Chromosome"/>
</dbReference>
<dbReference type="KEGG" id="taqu:KDW03_07170"/>
<sequence>MHPTERIPIAHLLEGRLLSIIMPFYNEGRVIVENVRSVLHACEEMGLAVEVVAVDDGSTDDGYQKLLQAYRHDMRVVPIRNETNFGKGWALKTGYEFSRGEFVLFLDSDLELSPWHLPQFFHRLFESQADVVIGSKLHPESIVNYPFMRRVLSLGYYGIIRLLFRLPVMDTQTGIKLFKREALEYALPRTLVKRFAFDIELLVVMISKGFRVIPAPIFLHFNRQGIGNIRLRTIWNIFFDTMAVVYRFYILRYYQRELGPSVRYRYRVVLFSGGMNEQEHKNLMRYLSLPYVEYDVVLLGEKAPDVSHPKLSWIEAKEVLFSERLLAHPEFMSPERDLYLFGTLAFSPDQKIFLNTGRLLSLEDVGMVGGWVMVAPDETTQGRFFYHVVRSTLLNGPLAYRYKHGVQKKVSELGLEGMFVKREVLDQWHQLAPQLSGDKYEHQLSLACEKLQKDILYSPDIIMFGYFPQSFHELLDWLKGRARIRAHQREGLFWWYVLIGALMALWVLALCAPWFSYFLLLPWGVYYTFVLLVWPLSSPERGIRKLFQGAVLAISQIVYIWYFVFQRITRHSHYHYQKRS</sequence>
<reference evidence="3" key="1">
    <citation type="submission" date="2021-04" db="EMBL/GenBank/DDBJ databases">
        <authorList>
            <person name="Postec A."/>
        </authorList>
    </citation>
    <scope>NUCLEOTIDE SEQUENCE</scope>
    <source>
        <strain evidence="3">F1F22</strain>
    </source>
</reference>
<keyword evidence="1" id="KW-0472">Membrane</keyword>
<dbReference type="InterPro" id="IPR001173">
    <property type="entry name" value="Glyco_trans_2-like"/>
</dbReference>
<keyword evidence="1" id="KW-0812">Transmembrane</keyword>
<accession>A0AAX3BB74</accession>
<dbReference type="CDD" id="cd04179">
    <property type="entry name" value="DPM_DPG-synthase_like"/>
    <property type="match status" value="1"/>
</dbReference>
<feature type="transmembrane region" description="Helical" evidence="1">
    <location>
        <begin position="515"/>
        <end position="534"/>
    </location>
</feature>
<evidence type="ECO:0000259" key="2">
    <source>
        <dbReference type="Pfam" id="PF00535"/>
    </source>
</evidence>
<keyword evidence="1" id="KW-1133">Transmembrane helix</keyword>
<evidence type="ECO:0000313" key="3">
    <source>
        <dbReference type="EMBL" id="URA09279.1"/>
    </source>
</evidence>
<dbReference type="Gene3D" id="3.90.550.10">
    <property type="entry name" value="Spore Coat Polysaccharide Biosynthesis Protein SpsA, Chain A"/>
    <property type="match status" value="1"/>
</dbReference>
<feature type="domain" description="Glycosyltransferase 2-like" evidence="2">
    <location>
        <begin position="19"/>
        <end position="184"/>
    </location>
</feature>
<dbReference type="SUPFAM" id="SSF53448">
    <property type="entry name" value="Nucleotide-diphospho-sugar transferases"/>
    <property type="match status" value="1"/>
</dbReference>
<organism evidence="3 4">
    <name type="scientific">Thermospira aquatica</name>
    <dbReference type="NCBI Taxonomy" id="2828656"/>
    <lineage>
        <taxon>Bacteria</taxon>
        <taxon>Pseudomonadati</taxon>
        <taxon>Spirochaetota</taxon>
        <taxon>Spirochaetia</taxon>
        <taxon>Brevinematales</taxon>
        <taxon>Thermospiraceae</taxon>
        <taxon>Thermospira</taxon>
    </lineage>
</organism>
<gene>
    <name evidence="3" type="ORF">KDW03_07170</name>
</gene>
<dbReference type="InterPro" id="IPR029044">
    <property type="entry name" value="Nucleotide-diphossugar_trans"/>
</dbReference>
<name>A0AAX3BB74_9SPIR</name>
<keyword evidence="4" id="KW-1185">Reference proteome</keyword>
<dbReference type="PANTHER" id="PTHR48090">
    <property type="entry name" value="UNDECAPRENYL-PHOSPHATE 4-DEOXY-4-FORMAMIDO-L-ARABINOSE TRANSFERASE-RELATED"/>
    <property type="match status" value="1"/>
</dbReference>
<dbReference type="PANTHER" id="PTHR48090:SF7">
    <property type="entry name" value="RFBJ PROTEIN"/>
    <property type="match status" value="1"/>
</dbReference>